<sequence>MKPWQLALSVVGVAIAVATLAFIITPKQGSFLQSSIISEDYLEFIEFLVKHGKVYSTSQEFMIRQNLFYEAKKNIEIANSREGITHKLGLNKFADWTDEEYKSLLKNKPEPVQRIITQHSHYKVGELPQKVDWREQNAVNPIQDQGKCSSSYAFSAVATIEGHHAINQGVLMKFSEQQIIDCTGGDYKCEGCSGGRVSDTLRYNYYYGMMNGSYYPYRGYDQTCLYDKSKATVFTKSIEYLSTRSITDLFWAVTIGPVSVSIDASSDDFRYYKHGIFTGFCTADQLTHALTVVGYDITRGYDTGYFIVRNSWGVSWGEDGYIRMAVSAGDGVCGMLIQPLYPITD</sequence>
<gene>
    <name evidence="6" type="ORF">FGO68_gene7536</name>
</gene>
<dbReference type="SMART" id="SM00848">
    <property type="entry name" value="Inhibitor_I29"/>
    <property type="match status" value="1"/>
</dbReference>
<feature type="domain" description="Peptidase C1A papain C-terminal" evidence="4">
    <location>
        <begin position="127"/>
        <end position="343"/>
    </location>
</feature>
<feature type="domain" description="Cathepsin propeptide inhibitor" evidence="5">
    <location>
        <begin position="44"/>
        <end position="101"/>
    </location>
</feature>
<proteinExistence type="inferred from homology"/>
<evidence type="ECO:0000256" key="1">
    <source>
        <dbReference type="ARBA" id="ARBA00008455"/>
    </source>
</evidence>
<dbReference type="FunFam" id="3.90.70.10:FF:000332">
    <property type="entry name" value="Cathepsin L1"/>
    <property type="match status" value="1"/>
</dbReference>
<dbReference type="EMBL" id="RRYP01012259">
    <property type="protein sequence ID" value="TNV77233.1"/>
    <property type="molecule type" value="Genomic_DNA"/>
</dbReference>
<keyword evidence="2" id="KW-0865">Zymogen</keyword>
<keyword evidence="3" id="KW-1015">Disulfide bond</keyword>
<dbReference type="GO" id="GO:0008234">
    <property type="term" value="F:cysteine-type peptidase activity"/>
    <property type="evidence" value="ECO:0007669"/>
    <property type="project" value="InterPro"/>
</dbReference>
<dbReference type="InterPro" id="IPR000668">
    <property type="entry name" value="Peptidase_C1A_C"/>
</dbReference>
<dbReference type="Proteomes" id="UP000785679">
    <property type="component" value="Unassembled WGS sequence"/>
</dbReference>
<dbReference type="PANTHER" id="PTHR12411">
    <property type="entry name" value="CYSTEINE PROTEASE FAMILY C1-RELATED"/>
    <property type="match status" value="1"/>
</dbReference>
<reference evidence="6" key="1">
    <citation type="submission" date="2019-06" db="EMBL/GenBank/DDBJ databases">
        <authorList>
            <person name="Zheng W."/>
        </authorList>
    </citation>
    <scope>NUCLEOTIDE SEQUENCE</scope>
    <source>
        <strain evidence="6">QDHG01</strain>
    </source>
</reference>
<evidence type="ECO:0000313" key="7">
    <source>
        <dbReference type="Proteomes" id="UP000785679"/>
    </source>
</evidence>
<dbReference type="SUPFAM" id="SSF54001">
    <property type="entry name" value="Cysteine proteinases"/>
    <property type="match status" value="1"/>
</dbReference>
<dbReference type="AlphaFoldDB" id="A0A8J8NLW1"/>
<dbReference type="GO" id="GO:0006508">
    <property type="term" value="P:proteolysis"/>
    <property type="evidence" value="ECO:0007669"/>
    <property type="project" value="InterPro"/>
</dbReference>
<organism evidence="6 7">
    <name type="scientific">Halteria grandinella</name>
    <dbReference type="NCBI Taxonomy" id="5974"/>
    <lineage>
        <taxon>Eukaryota</taxon>
        <taxon>Sar</taxon>
        <taxon>Alveolata</taxon>
        <taxon>Ciliophora</taxon>
        <taxon>Intramacronucleata</taxon>
        <taxon>Spirotrichea</taxon>
        <taxon>Stichotrichia</taxon>
        <taxon>Sporadotrichida</taxon>
        <taxon>Halteriidae</taxon>
        <taxon>Halteria</taxon>
    </lineage>
</organism>
<dbReference type="SMART" id="SM00645">
    <property type="entry name" value="Pept_C1"/>
    <property type="match status" value="1"/>
</dbReference>
<accession>A0A8J8NLW1</accession>
<dbReference type="InterPro" id="IPR013128">
    <property type="entry name" value="Peptidase_C1A"/>
</dbReference>
<protein>
    <submittedName>
        <fullName evidence="6">Uncharacterized protein</fullName>
    </submittedName>
</protein>
<dbReference type="Pfam" id="PF08246">
    <property type="entry name" value="Inhibitor_I29"/>
    <property type="match status" value="1"/>
</dbReference>
<dbReference type="PROSITE" id="PS00639">
    <property type="entry name" value="THIOL_PROTEASE_HIS"/>
    <property type="match status" value="1"/>
</dbReference>
<dbReference type="Gene3D" id="3.90.70.10">
    <property type="entry name" value="Cysteine proteinases"/>
    <property type="match status" value="1"/>
</dbReference>
<dbReference type="InterPro" id="IPR039417">
    <property type="entry name" value="Peptidase_C1A_papain-like"/>
</dbReference>
<dbReference type="InterPro" id="IPR013201">
    <property type="entry name" value="Prot_inhib_I29"/>
</dbReference>
<evidence type="ECO:0000259" key="4">
    <source>
        <dbReference type="SMART" id="SM00645"/>
    </source>
</evidence>
<dbReference type="OrthoDB" id="190265at2759"/>
<comment type="caution">
    <text evidence="6">The sequence shown here is derived from an EMBL/GenBank/DDBJ whole genome shotgun (WGS) entry which is preliminary data.</text>
</comment>
<evidence type="ECO:0000256" key="3">
    <source>
        <dbReference type="ARBA" id="ARBA00023157"/>
    </source>
</evidence>
<name>A0A8J8NLW1_HALGN</name>
<dbReference type="InterPro" id="IPR025660">
    <property type="entry name" value="Pept_his_AS"/>
</dbReference>
<evidence type="ECO:0000313" key="6">
    <source>
        <dbReference type="EMBL" id="TNV77233.1"/>
    </source>
</evidence>
<keyword evidence="7" id="KW-1185">Reference proteome</keyword>
<dbReference type="InterPro" id="IPR038765">
    <property type="entry name" value="Papain-like_cys_pep_sf"/>
</dbReference>
<dbReference type="CDD" id="cd02248">
    <property type="entry name" value="Peptidase_C1A"/>
    <property type="match status" value="1"/>
</dbReference>
<evidence type="ECO:0000256" key="2">
    <source>
        <dbReference type="ARBA" id="ARBA00023145"/>
    </source>
</evidence>
<evidence type="ECO:0000259" key="5">
    <source>
        <dbReference type="SMART" id="SM00848"/>
    </source>
</evidence>
<dbReference type="Pfam" id="PF00112">
    <property type="entry name" value="Peptidase_C1"/>
    <property type="match status" value="1"/>
</dbReference>
<comment type="similarity">
    <text evidence="1">Belongs to the peptidase C1 family.</text>
</comment>